<dbReference type="OrthoDB" id="9800167at2"/>
<keyword evidence="4" id="KW-0411">Iron-sulfur</keyword>
<feature type="domain" description="Rieske" evidence="5">
    <location>
        <begin position="203"/>
        <end position="295"/>
    </location>
</feature>
<dbReference type="AlphaFoldDB" id="A0A4Q0YS06"/>
<evidence type="ECO:0000256" key="4">
    <source>
        <dbReference type="ARBA" id="ARBA00023014"/>
    </source>
</evidence>
<dbReference type="PROSITE" id="PS51296">
    <property type="entry name" value="RIESKE"/>
    <property type="match status" value="1"/>
</dbReference>
<proteinExistence type="predicted"/>
<dbReference type="InterPro" id="IPR036922">
    <property type="entry name" value="Rieske_2Fe-2S_sf"/>
</dbReference>
<dbReference type="GO" id="GO:0046872">
    <property type="term" value="F:metal ion binding"/>
    <property type="evidence" value="ECO:0007669"/>
    <property type="project" value="UniProtKB-KW"/>
</dbReference>
<protein>
    <recommendedName>
        <fullName evidence="5">Rieske domain-containing protein</fullName>
    </recommendedName>
</protein>
<keyword evidence="3" id="KW-0408">Iron</keyword>
<dbReference type="InterPro" id="IPR017941">
    <property type="entry name" value="Rieske_2Fe-2S"/>
</dbReference>
<accession>A0A4Q0YS06</accession>
<gene>
    <name evidence="6" type="ORF">CS022_06865</name>
</gene>
<evidence type="ECO:0000256" key="3">
    <source>
        <dbReference type="ARBA" id="ARBA00023004"/>
    </source>
</evidence>
<keyword evidence="1" id="KW-0001">2Fe-2S</keyword>
<dbReference type="Pfam" id="PF00355">
    <property type="entry name" value="Rieske"/>
    <property type="match status" value="1"/>
</dbReference>
<dbReference type="GO" id="GO:0051537">
    <property type="term" value="F:2 iron, 2 sulfur cluster binding"/>
    <property type="evidence" value="ECO:0007669"/>
    <property type="project" value="UniProtKB-KW"/>
</dbReference>
<keyword evidence="2" id="KW-0479">Metal-binding</keyword>
<evidence type="ECO:0000313" key="6">
    <source>
        <dbReference type="EMBL" id="RXJ73987.1"/>
    </source>
</evidence>
<sequence>MSHLSVLSQSPSITQQVGNFLLDRYRRCRLTIANSPHLVCSLVQHLPINTDRMFENAVDGKYLPFIHRSIFEEITILESGPWGWEAELYMKPKSFLTKMKIRLELDRERNCWVTKTLSGLGKGTEIRSFAIPEGENQIKVIVDFYVPKLPRFLYNYYSEYYLSTYRRLYEENIPMMSERQNAIDFIIKKAQAPLKSKTGKIKLGLACVLKIENNTTFVFEGKKFCLRFYQDKWIAYSATCPHTLSPLNESDIIDGHVTCPWYAHRFDIKTGICSSNMNYRLATPPEISYDTATDELWAMRSM</sequence>
<dbReference type="CDD" id="cd03467">
    <property type="entry name" value="Rieske"/>
    <property type="match status" value="1"/>
</dbReference>
<reference evidence="6 7" key="1">
    <citation type="submission" date="2017-10" db="EMBL/GenBank/DDBJ databases">
        <title>Nyctiphanis sp. nov., isolated from the stomach of the euphausiid Nyctiphanes simplex (Hansen, 1911) in the Gulf of California.</title>
        <authorList>
            <person name="Gomez-Gil B."/>
            <person name="Aguilar-Mendez M."/>
            <person name="Lopez-Cortes A."/>
            <person name="Gomez-Gutierrez J."/>
            <person name="Roque A."/>
            <person name="Lang E."/>
            <person name="Gonzalez-Castillo A."/>
        </authorList>
    </citation>
    <scope>NUCLEOTIDE SEQUENCE [LARGE SCALE GENOMIC DNA]</scope>
    <source>
        <strain evidence="6 7">CAIM 600</strain>
    </source>
</reference>
<organism evidence="6 7">
    <name type="scientific">Veronia nyctiphanis</name>
    <dbReference type="NCBI Taxonomy" id="1278244"/>
    <lineage>
        <taxon>Bacteria</taxon>
        <taxon>Pseudomonadati</taxon>
        <taxon>Pseudomonadota</taxon>
        <taxon>Gammaproteobacteria</taxon>
        <taxon>Vibrionales</taxon>
        <taxon>Vibrionaceae</taxon>
        <taxon>Veronia</taxon>
    </lineage>
</organism>
<name>A0A4Q0YS06_9GAMM</name>
<dbReference type="SUPFAM" id="SSF50022">
    <property type="entry name" value="ISP domain"/>
    <property type="match status" value="1"/>
</dbReference>
<evidence type="ECO:0000313" key="7">
    <source>
        <dbReference type="Proteomes" id="UP000290287"/>
    </source>
</evidence>
<evidence type="ECO:0000256" key="1">
    <source>
        <dbReference type="ARBA" id="ARBA00022714"/>
    </source>
</evidence>
<evidence type="ECO:0000256" key="2">
    <source>
        <dbReference type="ARBA" id="ARBA00022723"/>
    </source>
</evidence>
<comment type="caution">
    <text evidence="6">The sequence shown here is derived from an EMBL/GenBank/DDBJ whole genome shotgun (WGS) entry which is preliminary data.</text>
</comment>
<keyword evidence="7" id="KW-1185">Reference proteome</keyword>
<dbReference type="RefSeq" id="WP_129121661.1">
    <property type="nucleotide sequence ID" value="NZ_PEIB01000005.1"/>
</dbReference>
<evidence type="ECO:0000259" key="5">
    <source>
        <dbReference type="PROSITE" id="PS51296"/>
    </source>
</evidence>
<dbReference type="Gene3D" id="2.102.10.10">
    <property type="entry name" value="Rieske [2Fe-2S] iron-sulphur domain"/>
    <property type="match status" value="1"/>
</dbReference>
<dbReference type="EMBL" id="PEIB01000005">
    <property type="protein sequence ID" value="RXJ73987.1"/>
    <property type="molecule type" value="Genomic_DNA"/>
</dbReference>
<dbReference type="Proteomes" id="UP000290287">
    <property type="component" value="Unassembled WGS sequence"/>
</dbReference>